<dbReference type="SUPFAM" id="SSF47928">
    <property type="entry name" value="N-terminal domain of the delta subunit of the F1F0-ATP synthase"/>
    <property type="match status" value="1"/>
</dbReference>
<dbReference type="GO" id="GO:0045259">
    <property type="term" value="C:proton-transporting ATP synthase complex"/>
    <property type="evidence" value="ECO:0007669"/>
    <property type="project" value="UniProtKB-KW"/>
</dbReference>
<evidence type="ECO:0000256" key="3">
    <source>
        <dbReference type="ARBA" id="ARBA00022781"/>
    </source>
</evidence>
<dbReference type="HAMAP" id="MF_01416">
    <property type="entry name" value="ATP_synth_delta_bact"/>
    <property type="match status" value="1"/>
</dbReference>
<evidence type="ECO:0000256" key="4">
    <source>
        <dbReference type="ARBA" id="ARBA00023065"/>
    </source>
</evidence>
<evidence type="ECO:0000256" key="7">
    <source>
        <dbReference type="HAMAP-Rule" id="MF_01416"/>
    </source>
</evidence>
<dbReference type="InterPro" id="IPR000711">
    <property type="entry name" value="ATPase_OSCP/dsu"/>
</dbReference>
<keyword evidence="4 7" id="KW-0406">Ion transport</keyword>
<keyword evidence="5 7" id="KW-0472">Membrane</keyword>
<evidence type="ECO:0000256" key="6">
    <source>
        <dbReference type="ARBA" id="ARBA00023310"/>
    </source>
</evidence>
<evidence type="ECO:0000313" key="8">
    <source>
        <dbReference type="EMBL" id="TXB64140.1"/>
    </source>
</evidence>
<keyword evidence="7" id="KW-1003">Cell membrane</keyword>
<keyword evidence="6 7" id="KW-0066">ATP synthesis</keyword>
<evidence type="ECO:0000256" key="1">
    <source>
        <dbReference type="ARBA" id="ARBA00004370"/>
    </source>
</evidence>
<dbReference type="Proteomes" id="UP000321580">
    <property type="component" value="Unassembled WGS sequence"/>
</dbReference>
<comment type="function">
    <text evidence="7">F(1)F(0) ATP synthase produces ATP from ADP in the presence of a proton or sodium gradient. F-type ATPases consist of two structural domains, F(1) containing the extramembraneous catalytic core and F(0) containing the membrane proton channel, linked together by a central stalk and a peripheral stalk. During catalysis, ATP synthesis in the catalytic domain of F(1) is coupled via a rotary mechanism of the central stalk subunits to proton translocation.</text>
</comment>
<dbReference type="EMBL" id="VOOR01000012">
    <property type="protein sequence ID" value="TXB64140.1"/>
    <property type="molecule type" value="Genomic_DNA"/>
</dbReference>
<dbReference type="GO" id="GO:0046933">
    <property type="term" value="F:proton-transporting ATP synthase activity, rotational mechanism"/>
    <property type="evidence" value="ECO:0007669"/>
    <property type="project" value="UniProtKB-UniRule"/>
</dbReference>
<evidence type="ECO:0000256" key="2">
    <source>
        <dbReference type="ARBA" id="ARBA00022448"/>
    </source>
</evidence>
<protein>
    <recommendedName>
        <fullName evidence="7">ATP synthase subunit delta</fullName>
    </recommendedName>
    <alternativeName>
        <fullName evidence="7">ATP synthase F(1) sector subunit delta</fullName>
    </alternativeName>
    <alternativeName>
        <fullName evidence="7">F-type ATPase subunit delta</fullName>
        <shortName evidence="7">F-ATPase subunit delta</shortName>
    </alternativeName>
</protein>
<gene>
    <name evidence="7 8" type="primary">atpH</name>
    <name evidence="8" type="ORF">FRY97_07555</name>
</gene>
<keyword evidence="7" id="KW-0139">CF(1)</keyword>
<dbReference type="InterPro" id="IPR026015">
    <property type="entry name" value="ATP_synth_OSCP/delta_N_sf"/>
</dbReference>
<comment type="function">
    <text evidence="7">This protein is part of the stalk that links CF(0) to CF(1). It either transmits conformational changes from CF(0) to CF(1) or is implicated in proton conduction.</text>
</comment>
<keyword evidence="9" id="KW-1185">Reference proteome</keyword>
<keyword evidence="3 7" id="KW-0375">Hydrogen ion transport</keyword>
<dbReference type="PANTHER" id="PTHR11910">
    <property type="entry name" value="ATP SYNTHASE DELTA CHAIN"/>
    <property type="match status" value="1"/>
</dbReference>
<evidence type="ECO:0000256" key="5">
    <source>
        <dbReference type="ARBA" id="ARBA00023136"/>
    </source>
</evidence>
<accession>A0A5C6RR31</accession>
<dbReference type="GO" id="GO:0005886">
    <property type="term" value="C:plasma membrane"/>
    <property type="evidence" value="ECO:0007669"/>
    <property type="project" value="UniProtKB-SubCell"/>
</dbReference>
<evidence type="ECO:0000313" key="9">
    <source>
        <dbReference type="Proteomes" id="UP000321580"/>
    </source>
</evidence>
<dbReference type="PROSITE" id="PS00389">
    <property type="entry name" value="ATPASE_DELTA"/>
    <property type="match status" value="1"/>
</dbReference>
<keyword evidence="2 7" id="KW-0813">Transport</keyword>
<comment type="subcellular location">
    <subcellularLocation>
        <location evidence="7">Cell membrane</location>
        <topology evidence="7">Peripheral membrane protein</topology>
    </subcellularLocation>
    <subcellularLocation>
        <location evidence="1">Membrane</location>
    </subcellularLocation>
</comment>
<dbReference type="PRINTS" id="PR00125">
    <property type="entry name" value="ATPASEDELTA"/>
</dbReference>
<dbReference type="AlphaFoldDB" id="A0A5C6RR31"/>
<dbReference type="RefSeq" id="WP_147166839.1">
    <property type="nucleotide sequence ID" value="NZ_VOOR01000012.1"/>
</dbReference>
<sequence>MSVQRVASRYAKSLLDLAKEQGRIDAVTEDMRSFKTLLANRDLYLLLKSPVISTDKKKQIFKVLFEGKFNELTLAFLNILATKARESYMPEIVGEYLAQYKKLNNIATVRVTTAAPMSSAALKAIEEKLQNSGIATGAVEISAEVNQDLIGGFVLEVEDKIYDASIQSKLEGLKRQFKGNLYISKVSQ</sequence>
<dbReference type="NCBIfam" id="TIGR01145">
    <property type="entry name" value="ATP_synt_delta"/>
    <property type="match status" value="1"/>
</dbReference>
<dbReference type="Gene3D" id="1.10.520.20">
    <property type="entry name" value="N-terminal domain of the delta subunit of the F1F0-ATP synthase"/>
    <property type="match status" value="1"/>
</dbReference>
<organism evidence="8 9">
    <name type="scientific">Phaeodactylibacter luteus</name>
    <dbReference type="NCBI Taxonomy" id="1564516"/>
    <lineage>
        <taxon>Bacteria</taxon>
        <taxon>Pseudomonadati</taxon>
        <taxon>Bacteroidota</taxon>
        <taxon>Saprospiria</taxon>
        <taxon>Saprospirales</taxon>
        <taxon>Haliscomenobacteraceae</taxon>
        <taxon>Phaeodactylibacter</taxon>
    </lineage>
</organism>
<dbReference type="InterPro" id="IPR020781">
    <property type="entry name" value="ATPase_OSCP/d_CS"/>
</dbReference>
<comment type="caution">
    <text evidence="8">The sequence shown here is derived from an EMBL/GenBank/DDBJ whole genome shotgun (WGS) entry which is preliminary data.</text>
</comment>
<name>A0A5C6RR31_9BACT</name>
<dbReference type="OrthoDB" id="9802471at2"/>
<proteinExistence type="inferred from homology"/>
<reference evidence="8 9" key="1">
    <citation type="submission" date="2019-08" db="EMBL/GenBank/DDBJ databases">
        <title>Genome of Phaeodactylibacter luteus.</title>
        <authorList>
            <person name="Bowman J.P."/>
        </authorList>
    </citation>
    <scope>NUCLEOTIDE SEQUENCE [LARGE SCALE GENOMIC DNA]</scope>
    <source>
        <strain evidence="8 9">KCTC 42180</strain>
    </source>
</reference>
<dbReference type="Pfam" id="PF00213">
    <property type="entry name" value="OSCP"/>
    <property type="match status" value="1"/>
</dbReference>
<comment type="similarity">
    <text evidence="7">Belongs to the ATPase delta chain family.</text>
</comment>